<dbReference type="Pfam" id="PF13827">
    <property type="entry name" value="DUF4189"/>
    <property type="match status" value="1"/>
</dbReference>
<dbReference type="EMBL" id="JBHLTL010000006">
    <property type="protein sequence ID" value="MFC0590135.1"/>
    <property type="molecule type" value="Genomic_DNA"/>
</dbReference>
<protein>
    <submittedName>
        <fullName evidence="3">DUF4189 domain-containing protein</fullName>
    </submittedName>
</protein>
<evidence type="ECO:0000313" key="3">
    <source>
        <dbReference type="EMBL" id="MFC0590135.1"/>
    </source>
</evidence>
<sequence length="417" mass="45662">MAAPAFAQPTYEEDIARQRAEEARIQQDWIQDEDDAAAAAAEDDYESERRAYFPPPPRFADSHMAVAWNFDTSEVWATSGHRTGDEAEKAALSACNRIMGGGCMIGAHWINNSFIAVAHDAYGLPWVRGGANVISVAESDALEYCRKNSVGCRVTQVYAYTPLPLSAPAGLDLTENHFPPGPVARHKFALVAWPESQPADRWRGSVWLSTGEQNWRQARDRLLAKCQADTGTPCTMGTTVANGVLVRYVNDKGVIFWVGAPDAATASTRVNKLCTNGSRCWVVETTDTGTPRFKIIDENKMRAPGRGFFSLAWGSKWPKMVVVTGRRTSADAIAAAVSQCAAQSKERCVSYFDDEDLGNGQYLAVYKDTAGNVRTYIGFAPDELEYRAKLACTKAQVTCTQRAIIDLSQTTTQTFGI</sequence>
<dbReference type="RefSeq" id="WP_379481583.1">
    <property type="nucleotide sequence ID" value="NZ_JBHLTL010000006.1"/>
</dbReference>
<organism evidence="3 4">
    <name type="scientific">Novosphingobium aquiterrae</name>
    <dbReference type="NCBI Taxonomy" id="624388"/>
    <lineage>
        <taxon>Bacteria</taxon>
        <taxon>Pseudomonadati</taxon>
        <taxon>Pseudomonadota</taxon>
        <taxon>Alphaproteobacteria</taxon>
        <taxon>Sphingomonadales</taxon>
        <taxon>Sphingomonadaceae</taxon>
        <taxon>Novosphingobium</taxon>
    </lineage>
</organism>
<accession>A0ABV6PJX5</accession>
<feature type="region of interest" description="Disordered" evidence="1">
    <location>
        <begin position="27"/>
        <end position="52"/>
    </location>
</feature>
<name>A0ABV6PJX5_9SPHN</name>
<dbReference type="InterPro" id="IPR025240">
    <property type="entry name" value="DUF4189"/>
</dbReference>
<feature type="compositionally biased region" description="Acidic residues" evidence="1">
    <location>
        <begin position="30"/>
        <end position="46"/>
    </location>
</feature>
<evidence type="ECO:0000256" key="1">
    <source>
        <dbReference type="SAM" id="MobiDB-lite"/>
    </source>
</evidence>
<evidence type="ECO:0000313" key="4">
    <source>
        <dbReference type="Proteomes" id="UP001589943"/>
    </source>
</evidence>
<reference evidence="3 4" key="1">
    <citation type="submission" date="2024-09" db="EMBL/GenBank/DDBJ databases">
        <authorList>
            <person name="Sun Q."/>
            <person name="Mori K."/>
        </authorList>
    </citation>
    <scope>NUCLEOTIDE SEQUENCE [LARGE SCALE GENOMIC DNA]</scope>
    <source>
        <strain evidence="3 4">NCAIM B.02537</strain>
    </source>
</reference>
<dbReference type="Proteomes" id="UP001589943">
    <property type="component" value="Unassembled WGS sequence"/>
</dbReference>
<evidence type="ECO:0000259" key="2">
    <source>
        <dbReference type="Pfam" id="PF13827"/>
    </source>
</evidence>
<gene>
    <name evidence="3" type="ORF">ACFFF7_11975</name>
</gene>
<comment type="caution">
    <text evidence="3">The sequence shown here is derived from an EMBL/GenBank/DDBJ whole genome shotgun (WGS) entry which is preliminary data.</text>
</comment>
<keyword evidence="4" id="KW-1185">Reference proteome</keyword>
<proteinExistence type="predicted"/>
<feature type="domain" description="DUF4189" evidence="2">
    <location>
        <begin position="65"/>
        <end position="156"/>
    </location>
</feature>